<evidence type="ECO:0000313" key="4">
    <source>
        <dbReference type="Proteomes" id="UP001172791"/>
    </source>
</evidence>
<gene>
    <name evidence="1" type="ORF">DBA34_02065</name>
    <name evidence="2" type="ORF">DBB29_12335</name>
</gene>
<dbReference type="Proteomes" id="UP001172791">
    <property type="component" value="Unassembled WGS sequence"/>
</dbReference>
<dbReference type="EMBL" id="QAIC01000024">
    <property type="protein sequence ID" value="MDN4572057.1"/>
    <property type="molecule type" value="Genomic_DNA"/>
</dbReference>
<dbReference type="AlphaFoldDB" id="A0AAW7MH38"/>
<dbReference type="RefSeq" id="WP_301233392.1">
    <property type="nucleotide sequence ID" value="NZ_QAIC01000024.1"/>
</dbReference>
<accession>A0AAW7MH38</accession>
<comment type="caution">
    <text evidence="1">The sequence shown here is derived from an EMBL/GenBank/DDBJ whole genome shotgun (WGS) entry which is preliminary data.</text>
</comment>
<organism evidence="1 4">
    <name type="scientific">Pandoraea cepalis</name>
    <dbReference type="NCBI Taxonomy" id="2508294"/>
    <lineage>
        <taxon>Bacteria</taxon>
        <taxon>Pseudomonadati</taxon>
        <taxon>Pseudomonadota</taxon>
        <taxon>Betaproteobacteria</taxon>
        <taxon>Burkholderiales</taxon>
        <taxon>Burkholderiaceae</taxon>
        <taxon>Pandoraea</taxon>
    </lineage>
</organism>
<proteinExistence type="predicted"/>
<evidence type="ECO:0000313" key="1">
    <source>
        <dbReference type="EMBL" id="MDN4572057.1"/>
    </source>
</evidence>
<protein>
    <submittedName>
        <fullName evidence="1">Uncharacterized protein</fullName>
    </submittedName>
</protein>
<reference evidence="1" key="1">
    <citation type="submission" date="2018-04" db="EMBL/GenBank/DDBJ databases">
        <authorList>
            <person name="Jy Z."/>
        </authorList>
    </citation>
    <scope>NUCLEOTIDE SEQUENCE</scope>
    <source>
        <strain evidence="2">AS13</strain>
        <strain evidence="1">LA18</strain>
    </source>
</reference>
<name>A0AAW7MH38_9BURK</name>
<dbReference type="Proteomes" id="UP001172788">
    <property type="component" value="Unassembled WGS sequence"/>
</dbReference>
<evidence type="ECO:0000313" key="2">
    <source>
        <dbReference type="EMBL" id="MDN4578903.1"/>
    </source>
</evidence>
<evidence type="ECO:0000313" key="3">
    <source>
        <dbReference type="Proteomes" id="UP001172788"/>
    </source>
</evidence>
<sequence length="85" mass="9500">MANRIDSAEVESVRAKIRRGALGEVLAHVNNRDAMDVTELLLSLGFGVAESPRNKRAFWQMVQDVLIRACRSRMDGAEMRELAIS</sequence>
<dbReference type="EMBL" id="QAID01000040">
    <property type="protein sequence ID" value="MDN4578903.1"/>
    <property type="molecule type" value="Genomic_DNA"/>
</dbReference>
<keyword evidence="3" id="KW-1185">Reference proteome</keyword>